<accession>K3WY47</accession>
<reference evidence="4" key="2">
    <citation type="submission" date="2010-04" db="EMBL/GenBank/DDBJ databases">
        <authorList>
            <person name="Buell R."/>
            <person name="Hamilton J."/>
            <person name="Hostetler J."/>
        </authorList>
    </citation>
    <scope>NUCLEOTIDE SEQUENCE [LARGE SCALE GENOMIC DNA]</scope>
    <source>
        <strain evidence="4">DAOM:BR144</strain>
    </source>
</reference>
<dbReference type="VEuPathDB" id="FungiDB:PYU1_G009877"/>
<evidence type="ECO:0000313" key="4">
    <source>
        <dbReference type="Proteomes" id="UP000019132"/>
    </source>
</evidence>
<dbReference type="EnsemblProtists" id="PYU1_T009895">
    <property type="protein sequence ID" value="PYU1_T009895"/>
    <property type="gene ID" value="PYU1_G009877"/>
</dbReference>
<reference evidence="4" key="1">
    <citation type="journal article" date="2010" name="Genome Biol.">
        <title>Genome sequence of the necrotrophic plant pathogen Pythium ultimum reveals original pathogenicity mechanisms and effector repertoire.</title>
        <authorList>
            <person name="Levesque C.A."/>
            <person name="Brouwer H."/>
            <person name="Cano L."/>
            <person name="Hamilton J.P."/>
            <person name="Holt C."/>
            <person name="Huitema E."/>
            <person name="Raffaele S."/>
            <person name="Robideau G.P."/>
            <person name="Thines M."/>
            <person name="Win J."/>
            <person name="Zerillo M.M."/>
            <person name="Beakes G.W."/>
            <person name="Boore J.L."/>
            <person name="Busam D."/>
            <person name="Dumas B."/>
            <person name="Ferriera S."/>
            <person name="Fuerstenberg S.I."/>
            <person name="Gachon C.M."/>
            <person name="Gaulin E."/>
            <person name="Govers F."/>
            <person name="Grenville-Briggs L."/>
            <person name="Horner N."/>
            <person name="Hostetler J."/>
            <person name="Jiang R.H."/>
            <person name="Johnson J."/>
            <person name="Krajaejun T."/>
            <person name="Lin H."/>
            <person name="Meijer H.J."/>
            <person name="Moore B."/>
            <person name="Morris P."/>
            <person name="Phuntmart V."/>
            <person name="Puiu D."/>
            <person name="Shetty J."/>
            <person name="Stajich J.E."/>
            <person name="Tripathy S."/>
            <person name="Wawra S."/>
            <person name="van West P."/>
            <person name="Whitty B.R."/>
            <person name="Coutinho P.M."/>
            <person name="Henrissat B."/>
            <person name="Martin F."/>
            <person name="Thomas P.D."/>
            <person name="Tyler B.M."/>
            <person name="De Vries R.P."/>
            <person name="Kamoun S."/>
            <person name="Yandell M."/>
            <person name="Tisserat N."/>
            <person name="Buell C.R."/>
        </authorList>
    </citation>
    <scope>NUCLEOTIDE SEQUENCE</scope>
    <source>
        <strain evidence="4">DAOM:BR144</strain>
    </source>
</reference>
<proteinExistence type="predicted"/>
<dbReference type="Proteomes" id="UP000019132">
    <property type="component" value="Unassembled WGS sequence"/>
</dbReference>
<feature type="compositionally biased region" description="Acidic residues" evidence="1">
    <location>
        <begin position="383"/>
        <end position="403"/>
    </location>
</feature>
<name>K3WY47_GLOUD</name>
<dbReference type="AlphaFoldDB" id="K3WY47"/>
<evidence type="ECO:0000256" key="1">
    <source>
        <dbReference type="SAM" id="MobiDB-lite"/>
    </source>
</evidence>
<feature type="region of interest" description="Disordered" evidence="1">
    <location>
        <begin position="51"/>
        <end position="74"/>
    </location>
</feature>
<evidence type="ECO:0008006" key="5">
    <source>
        <dbReference type="Google" id="ProtNLM"/>
    </source>
</evidence>
<dbReference type="STRING" id="431595.K3WY47"/>
<dbReference type="HOGENOM" id="CLU_400388_0_0_1"/>
<feature type="signal peptide" evidence="2">
    <location>
        <begin position="1"/>
        <end position="30"/>
    </location>
</feature>
<evidence type="ECO:0000313" key="3">
    <source>
        <dbReference type="EnsemblProtists" id="PYU1_T009895"/>
    </source>
</evidence>
<protein>
    <recommendedName>
        <fullName evidence="5">Pentacotripeptide-repeat region of PRORP domain-containing protein</fullName>
    </recommendedName>
</protein>
<dbReference type="EMBL" id="GL376624">
    <property type="status" value="NOT_ANNOTATED_CDS"/>
    <property type="molecule type" value="Genomic_DNA"/>
</dbReference>
<organism evidence="3 4">
    <name type="scientific">Globisporangium ultimum (strain ATCC 200006 / CBS 805.95 / DAOM BR144)</name>
    <name type="common">Pythium ultimum</name>
    <dbReference type="NCBI Taxonomy" id="431595"/>
    <lineage>
        <taxon>Eukaryota</taxon>
        <taxon>Sar</taxon>
        <taxon>Stramenopiles</taxon>
        <taxon>Oomycota</taxon>
        <taxon>Peronosporomycetes</taxon>
        <taxon>Pythiales</taxon>
        <taxon>Pythiaceae</taxon>
        <taxon>Globisporangium</taxon>
    </lineage>
</organism>
<keyword evidence="4" id="KW-1185">Reference proteome</keyword>
<reference evidence="3" key="3">
    <citation type="submission" date="2015-02" db="UniProtKB">
        <authorList>
            <consortium name="EnsemblProtists"/>
        </authorList>
    </citation>
    <scope>IDENTIFICATION</scope>
    <source>
        <strain evidence="3">DAOM BR144</strain>
    </source>
</reference>
<feature type="region of interest" description="Disordered" evidence="1">
    <location>
        <begin position="381"/>
        <end position="403"/>
    </location>
</feature>
<feature type="chain" id="PRO_5003868222" description="Pentacotripeptide-repeat region of PRORP domain-containing protein" evidence="2">
    <location>
        <begin position="31"/>
        <end position="712"/>
    </location>
</feature>
<sequence length="712" mass="79515">MAHITAHLRPLLRLRAALTVLPLPLSPASALAGSRSAAAPLRANVSGALAAPYSSQRKPSAPGGATSKPKFGNGKMDLRFQRDHERKQHQQRFQIQMSKTQCWMEHRAKAGDFAAIVQSIADCYEPLFRKHPALADATCSLNALLKGGALTSNSGGDDDDVIDNEDDDEVVVTTTRGPKPRYQDGRTKMMEQLAMELLFKGRRSDLAVAIYENRRSVGQTIADSGLERNDREQRMVTEHYRSFFSMAAGAYAALNQHEQVVEVYEDAIEAQLWPTVSMNVNYVRALTTLWRFDDVDTAYRVINATDGFQNIFFYRCMLLYTSVSGNTSVLLDVLTKMKEQQFALRAIDYQRCIRAFDGSLHKAASASPSTYSEYVQAMHNADADDDGNGNEGEDVEDESATFLDEDEESSAHAVLFLFDQMCASEVEITEEIGKMLYPRVLMAAIKLRDFDRVLSIVTTRRQNVNAPLGEDGLQLAVTGLLLGDRPENAWQLVTQEYEHTSPRPRAHAIVVANLLEYLCLKKRVALILEILGDLKRRSTAYHGIVSNANVRAVIDALCAADPEIMDDEKLFAAISEFDFVFRVLDKPFWFTYFLTSCHAHGRLDAAKDSFRARNAHEIPTIPISLALVLMRSYAEQSDFEFVHRVFQTVNLQSEKPSVADKCEACYAAMRACAKVEWLGEDEIRQIYATHLQTLIADESQLPGDIKSLITAP</sequence>
<keyword evidence="2" id="KW-0732">Signal</keyword>
<evidence type="ECO:0000256" key="2">
    <source>
        <dbReference type="SAM" id="SignalP"/>
    </source>
</evidence>
<dbReference type="eggNOG" id="ENOG502SIT1">
    <property type="taxonomic scope" value="Eukaryota"/>
</dbReference>
<dbReference type="InParanoid" id="K3WY47"/>